<dbReference type="OrthoDB" id="3986620at2759"/>
<organism evidence="1 2">
    <name type="scientific">Cyberlindnera jadinii (strain ATCC 18201 / CBS 1600 / BCRC 20928 / JCM 3617 / NBRC 0987 / NRRL Y-1542)</name>
    <name type="common">Torula yeast</name>
    <name type="synonym">Candida utilis</name>
    <dbReference type="NCBI Taxonomy" id="983966"/>
    <lineage>
        <taxon>Eukaryota</taxon>
        <taxon>Fungi</taxon>
        <taxon>Dikarya</taxon>
        <taxon>Ascomycota</taxon>
        <taxon>Saccharomycotina</taxon>
        <taxon>Saccharomycetes</taxon>
        <taxon>Phaffomycetales</taxon>
        <taxon>Phaffomycetaceae</taxon>
        <taxon>Cyberlindnera</taxon>
    </lineage>
</organism>
<evidence type="ECO:0000313" key="1">
    <source>
        <dbReference type="EMBL" id="ODV73637.1"/>
    </source>
</evidence>
<dbReference type="EMBL" id="KV453930">
    <property type="protein sequence ID" value="ODV73637.1"/>
    <property type="molecule type" value="Genomic_DNA"/>
</dbReference>
<gene>
    <name evidence="1" type="ORF">CYBJADRAFT_162441</name>
</gene>
<protein>
    <submittedName>
        <fullName evidence="1">Uncharacterized protein</fullName>
    </submittedName>
</protein>
<name>A0A1E4S2A2_CYBJN</name>
<dbReference type="GeneID" id="30988086"/>
<dbReference type="OMA" id="DQMITGR"/>
<keyword evidence="2" id="KW-1185">Reference proteome</keyword>
<evidence type="ECO:0000313" key="2">
    <source>
        <dbReference type="Proteomes" id="UP000094389"/>
    </source>
</evidence>
<accession>A0A1E4S2A2</accession>
<dbReference type="RefSeq" id="XP_020070676.1">
    <property type="nucleotide sequence ID" value="XM_020213690.1"/>
</dbReference>
<dbReference type="Proteomes" id="UP000094389">
    <property type="component" value="Unassembled WGS sequence"/>
</dbReference>
<dbReference type="AlphaFoldDB" id="A0A1E4S2A2"/>
<sequence length="312" mass="35598">MAQIMESIDNETTPYSSFIKVSQLAKHCIVSYDLESETVGLNDLFVLWEIHLTSLLFAQELSLAQQEAKRLSTAFDSLLKSHSIDQTTKNLLFPEQVPFSLKLLLIRLRAVGPSITVLNDSYLLLWEVRQEFVKSTDLEYKEFLKKQITALSYGVGATLIAKREYATFLTMVEGIEHNARMKLLATLISLMKGDWDLADEYFNQILDHLEQFSEELSTVIKTTNPVLDLNNPDTGIDNELKIEKLDDLLEKVKDQMITGRIVCSLCALFELQLREVDGKDSFQSQTKGDISNIMSKLFTIWTSKTSKLYTFE</sequence>
<reference evidence="1 2" key="1">
    <citation type="journal article" date="2016" name="Proc. Natl. Acad. Sci. U.S.A.">
        <title>Comparative genomics of biotechnologically important yeasts.</title>
        <authorList>
            <person name="Riley R."/>
            <person name="Haridas S."/>
            <person name="Wolfe K.H."/>
            <person name="Lopes M.R."/>
            <person name="Hittinger C.T."/>
            <person name="Goeker M."/>
            <person name="Salamov A.A."/>
            <person name="Wisecaver J.H."/>
            <person name="Long T.M."/>
            <person name="Calvey C.H."/>
            <person name="Aerts A.L."/>
            <person name="Barry K.W."/>
            <person name="Choi C."/>
            <person name="Clum A."/>
            <person name="Coughlan A.Y."/>
            <person name="Deshpande S."/>
            <person name="Douglass A.P."/>
            <person name="Hanson S.J."/>
            <person name="Klenk H.-P."/>
            <person name="LaButti K.M."/>
            <person name="Lapidus A."/>
            <person name="Lindquist E.A."/>
            <person name="Lipzen A.M."/>
            <person name="Meier-Kolthoff J.P."/>
            <person name="Ohm R.A."/>
            <person name="Otillar R.P."/>
            <person name="Pangilinan J.L."/>
            <person name="Peng Y."/>
            <person name="Rokas A."/>
            <person name="Rosa C.A."/>
            <person name="Scheuner C."/>
            <person name="Sibirny A.A."/>
            <person name="Slot J.C."/>
            <person name="Stielow J.B."/>
            <person name="Sun H."/>
            <person name="Kurtzman C.P."/>
            <person name="Blackwell M."/>
            <person name="Grigoriev I.V."/>
            <person name="Jeffries T.W."/>
        </authorList>
    </citation>
    <scope>NUCLEOTIDE SEQUENCE [LARGE SCALE GENOMIC DNA]</scope>
    <source>
        <strain evidence="2">ATCC 18201 / CBS 1600 / BCRC 20928 / JCM 3617 / NBRC 0987 / NRRL Y-1542</strain>
    </source>
</reference>
<proteinExistence type="predicted"/>